<feature type="binding site" evidence="2">
    <location>
        <position position="109"/>
    </location>
    <ligand>
        <name>Mg(2+)</name>
        <dbReference type="ChEBI" id="CHEBI:18420"/>
        <label>1</label>
    </ligand>
</feature>
<dbReference type="InterPro" id="IPR016188">
    <property type="entry name" value="PurM-like_N"/>
</dbReference>
<feature type="binding site" evidence="2">
    <location>
        <position position="226"/>
    </location>
    <ligand>
        <name>substrate</name>
    </ligand>
</feature>
<reference evidence="4 7" key="2">
    <citation type="submission" date="2020-05" db="EMBL/GenBank/DDBJ databases">
        <title>Complete genome sequencing of Campylobacter and Arcobacter type strains.</title>
        <authorList>
            <person name="Miller W.G."/>
            <person name="Yee E."/>
        </authorList>
    </citation>
    <scope>NUCLEOTIDE SEQUENCE [LARGE SCALE GENOMIC DNA]</scope>
    <source>
        <strain evidence="4 7">LMG 21996</strain>
    </source>
</reference>
<feature type="binding site" evidence="2">
    <location>
        <position position="32"/>
    </location>
    <ligand>
        <name>Mg(2+)</name>
        <dbReference type="ChEBI" id="CHEBI:18420"/>
        <label>2</label>
    </ligand>
</feature>
<feature type="binding site" evidence="2">
    <location>
        <position position="20"/>
    </location>
    <ligand>
        <name>Mg(2+)</name>
        <dbReference type="ChEBI" id="CHEBI:18420"/>
        <label>3</label>
    </ligand>
</feature>
<dbReference type="AlphaFoldDB" id="A0A5J6RM37"/>
<feature type="binding site" evidence="2">
    <location>
        <position position="20"/>
    </location>
    <ligand>
        <name>Mg(2+)</name>
        <dbReference type="ChEBI" id="CHEBI:18420"/>
        <label>4</label>
    </ligand>
</feature>
<evidence type="ECO:0000313" key="5">
    <source>
        <dbReference type="EMBL" id="TLS99231.1"/>
    </source>
</evidence>
<dbReference type="InterPro" id="IPR036676">
    <property type="entry name" value="PurM-like_C_sf"/>
</dbReference>
<feature type="binding site" evidence="2">
    <location>
        <position position="30"/>
    </location>
    <ligand>
        <name>Mg(2+)</name>
        <dbReference type="ChEBI" id="CHEBI:18420"/>
        <label>4</label>
    </ligand>
</feature>
<dbReference type="InterPro" id="IPR036921">
    <property type="entry name" value="PurM-like_N_sf"/>
</dbReference>
<dbReference type="STRING" id="1442598.GCA_000522465_01999"/>
<dbReference type="GO" id="GO:0005524">
    <property type="term" value="F:ATP binding"/>
    <property type="evidence" value="ECO:0007669"/>
    <property type="project" value="UniProtKB-UniRule"/>
</dbReference>
<dbReference type="Gene3D" id="3.30.1330.10">
    <property type="entry name" value="PurM-like, N-terminal domain"/>
    <property type="match status" value="1"/>
</dbReference>
<dbReference type="UniPathway" id="UPA00060">
    <property type="reaction ID" value="UER00142"/>
</dbReference>
<dbReference type="PANTHER" id="PTHR30270">
    <property type="entry name" value="THIAMINE-MONOPHOSPHATE KINASE"/>
    <property type="match status" value="1"/>
</dbReference>
<evidence type="ECO:0000259" key="3">
    <source>
        <dbReference type="Pfam" id="PF00586"/>
    </source>
</evidence>
<dbReference type="SUPFAM" id="SSF55326">
    <property type="entry name" value="PurM N-terminal domain-like"/>
    <property type="match status" value="1"/>
</dbReference>
<keyword evidence="1 2" id="KW-0784">Thiamine biosynthesis</keyword>
<feature type="binding site" evidence="2">
    <location>
        <position position="32"/>
    </location>
    <ligand>
        <name>Mg(2+)</name>
        <dbReference type="ChEBI" id="CHEBI:18420"/>
        <label>1</label>
    </ligand>
</feature>
<evidence type="ECO:0000256" key="1">
    <source>
        <dbReference type="ARBA" id="ARBA00022977"/>
    </source>
</evidence>
<evidence type="ECO:0000256" key="2">
    <source>
        <dbReference type="HAMAP-Rule" id="MF_02128"/>
    </source>
</evidence>
<keyword evidence="2" id="KW-0067">ATP-binding</keyword>
<dbReference type="Proteomes" id="UP000305417">
    <property type="component" value="Unassembled WGS sequence"/>
</dbReference>
<dbReference type="GO" id="GO:0009229">
    <property type="term" value="P:thiamine diphosphate biosynthetic process"/>
    <property type="evidence" value="ECO:0007669"/>
    <property type="project" value="UniProtKB-UniRule"/>
</dbReference>
<dbReference type="GO" id="GO:0009228">
    <property type="term" value="P:thiamine biosynthetic process"/>
    <property type="evidence" value="ECO:0007669"/>
    <property type="project" value="UniProtKB-KW"/>
</dbReference>
<dbReference type="NCBIfam" id="NF004354">
    <property type="entry name" value="PRK05731.2-3"/>
    <property type="match status" value="1"/>
</dbReference>
<dbReference type="EC" id="2.7.4.16" evidence="2"/>
<comment type="caution">
    <text evidence="2">Lacks conserved residue(s) required for the propagation of feature annotation.</text>
</comment>
<feature type="binding site" evidence="2">
    <location>
        <position position="61"/>
    </location>
    <ligand>
        <name>Mg(2+)</name>
        <dbReference type="ChEBI" id="CHEBI:18420"/>
        <label>2</label>
    </ligand>
</feature>
<feature type="binding site" evidence="2">
    <location>
        <position position="268"/>
    </location>
    <ligand>
        <name>substrate</name>
    </ligand>
</feature>
<keyword evidence="2" id="KW-0479">Metal-binding</keyword>
<comment type="pathway">
    <text evidence="2">Cofactor biosynthesis; thiamine diphosphate biosynthesis; thiamine diphosphate from thiamine phosphate: step 1/1.</text>
</comment>
<dbReference type="GO" id="GO:0000287">
    <property type="term" value="F:magnesium ion binding"/>
    <property type="evidence" value="ECO:0007669"/>
    <property type="project" value="UniProtKB-UniRule"/>
</dbReference>
<dbReference type="GO" id="GO:0009030">
    <property type="term" value="F:thiamine-phosphate kinase activity"/>
    <property type="evidence" value="ECO:0007669"/>
    <property type="project" value="UniProtKB-UniRule"/>
</dbReference>
<evidence type="ECO:0000313" key="4">
    <source>
        <dbReference type="EMBL" id="QKJ27521.1"/>
    </source>
</evidence>
<keyword evidence="6" id="KW-1185">Reference proteome</keyword>
<dbReference type="RefSeq" id="WP_024776067.1">
    <property type="nucleotide sequence ID" value="NZ_CP043857.1"/>
</dbReference>
<keyword evidence="2" id="KW-0547">Nucleotide-binding</keyword>
<reference evidence="5 6" key="1">
    <citation type="submission" date="2019-05" db="EMBL/GenBank/DDBJ databases">
        <title>Arcobacter cibarius and Arcobacter thereius providing challenges in identification an antibiotic susceptibility and Quinolone resistance.</title>
        <authorList>
            <person name="Busch A."/>
            <person name="Hanel I."/>
            <person name="Hotzel H."/>
            <person name="Tomaso H."/>
        </authorList>
    </citation>
    <scope>NUCLEOTIDE SEQUENCE [LARGE SCALE GENOMIC DNA]</scope>
    <source>
        <strain evidence="5 6">16CS0831-2</strain>
    </source>
</reference>
<dbReference type="EMBL" id="VBUC01000011">
    <property type="protein sequence ID" value="TLS99231.1"/>
    <property type="molecule type" value="Genomic_DNA"/>
</dbReference>
<dbReference type="EMBL" id="CP054051">
    <property type="protein sequence ID" value="QKJ27521.1"/>
    <property type="molecule type" value="Genomic_DNA"/>
</dbReference>
<sequence>MNKEDFFIKQISNSKYNGDDGAFIDGYVYSMDAFFENVHFKKDWMSLKQIAYKSMLVNISDAIAMNAKPKYALISVAIPNSYNENDLKALSSGFKKAAKEFDFEIVGGDTIENNKLDISITIISKTKEPKFRNSAKINDFICYTGKLGSCKKDLETLLNGKKIKKSSKFMTPVLKADFFYEAAKYVNASMDISDGLFLDLEKLSKASNIGFEFIKDIKEEVGISGEEYEILFSCSAKNLKKIEDIAKKHKVKINIFAKAIKGSYKSSFENHHFKN</sequence>
<keyword evidence="2 4" id="KW-0808">Transferase</keyword>
<dbReference type="OrthoDB" id="9802811at2"/>
<dbReference type="InterPro" id="IPR006283">
    <property type="entry name" value="ThiL-like"/>
</dbReference>
<name>A0A5J6RM37_9BACT</name>
<feature type="binding site" evidence="2">
    <location>
        <position position="193"/>
    </location>
    <ligand>
        <name>ATP</name>
        <dbReference type="ChEBI" id="CHEBI:30616"/>
    </ligand>
</feature>
<dbReference type="Proteomes" id="UP000509513">
    <property type="component" value="Chromosome"/>
</dbReference>
<accession>A0A5J6RM37</accession>
<comment type="similarity">
    <text evidence="2">Belongs to the thiamine-monophosphate kinase family.</text>
</comment>
<dbReference type="Gene3D" id="3.90.650.10">
    <property type="entry name" value="PurM-like C-terminal domain"/>
    <property type="match status" value="1"/>
</dbReference>
<dbReference type="KEGG" id="acib:ACBT_1621"/>
<feature type="binding site" evidence="2">
    <location>
        <begin position="108"/>
        <end position="109"/>
    </location>
    <ligand>
        <name>ATP</name>
        <dbReference type="ChEBI" id="CHEBI:30616"/>
    </ligand>
</feature>
<dbReference type="HAMAP" id="MF_02128">
    <property type="entry name" value="TMP_kinase"/>
    <property type="match status" value="1"/>
</dbReference>
<keyword evidence="2" id="KW-0460">Magnesium</keyword>
<feature type="binding site" evidence="2">
    <location>
        <position position="39"/>
    </location>
    <ligand>
        <name>substrate</name>
    </ligand>
</feature>
<feature type="binding site" evidence="2">
    <location>
        <position position="194"/>
    </location>
    <ligand>
        <name>Mg(2+)</name>
        <dbReference type="ChEBI" id="CHEBI:18420"/>
        <label>5</label>
    </ligand>
</feature>
<gene>
    <name evidence="2 4" type="primary">thiL</name>
    <name evidence="4" type="ORF">ACBT_1621</name>
    <name evidence="5" type="ORF">FE247_05850</name>
</gene>
<feature type="binding site" evidence="2">
    <location>
        <position position="61"/>
    </location>
    <ligand>
        <name>Mg(2+)</name>
        <dbReference type="ChEBI" id="CHEBI:18420"/>
        <label>3</label>
    </ligand>
</feature>
<comment type="catalytic activity">
    <reaction evidence="2">
        <text>thiamine phosphate + ATP = thiamine diphosphate + ADP</text>
        <dbReference type="Rhea" id="RHEA:15913"/>
        <dbReference type="ChEBI" id="CHEBI:30616"/>
        <dbReference type="ChEBI" id="CHEBI:37575"/>
        <dbReference type="ChEBI" id="CHEBI:58937"/>
        <dbReference type="ChEBI" id="CHEBI:456216"/>
        <dbReference type="EC" id="2.7.4.16"/>
    </reaction>
</comment>
<feature type="binding site" evidence="2">
    <location>
        <position position="132"/>
    </location>
    <ligand>
        <name>ATP</name>
        <dbReference type="ChEBI" id="CHEBI:30616"/>
    </ligand>
</feature>
<proteinExistence type="inferred from homology"/>
<organism evidence="4 7">
    <name type="scientific">Aliarcobacter cibarius</name>
    <dbReference type="NCBI Taxonomy" id="255507"/>
    <lineage>
        <taxon>Bacteria</taxon>
        <taxon>Pseudomonadati</taxon>
        <taxon>Campylobacterota</taxon>
        <taxon>Epsilonproteobacteria</taxon>
        <taxon>Campylobacterales</taxon>
        <taxon>Arcobacteraceae</taxon>
        <taxon>Aliarcobacter</taxon>
    </lineage>
</organism>
<dbReference type="PANTHER" id="PTHR30270:SF0">
    <property type="entry name" value="THIAMINE-MONOPHOSPHATE KINASE"/>
    <property type="match status" value="1"/>
</dbReference>
<feature type="binding site" evidence="2">
    <location>
        <position position="191"/>
    </location>
    <ligand>
        <name>Mg(2+)</name>
        <dbReference type="ChEBI" id="CHEBI:18420"/>
        <label>3</label>
    </ligand>
</feature>
<comment type="miscellaneous">
    <text evidence="2">Reaction mechanism of ThiL seems to utilize a direct, inline transfer of the gamma-phosphate of ATP to TMP rather than a phosphorylated enzyme intermediate.</text>
</comment>
<dbReference type="SUPFAM" id="SSF56042">
    <property type="entry name" value="PurM C-terminal domain-like"/>
    <property type="match status" value="1"/>
</dbReference>
<comment type="function">
    <text evidence="2">Catalyzes the ATP-dependent phosphorylation of thiamine-monophosphate (TMP) to form thiamine-pyrophosphate (TPP), the active form of vitamin B1.</text>
</comment>
<evidence type="ECO:0000313" key="6">
    <source>
        <dbReference type="Proteomes" id="UP000305417"/>
    </source>
</evidence>
<feature type="binding site" evidence="2">
    <location>
        <position position="61"/>
    </location>
    <ligand>
        <name>Mg(2+)</name>
        <dbReference type="ChEBI" id="CHEBI:18420"/>
        <label>4</label>
    </ligand>
</feature>
<feature type="domain" description="PurM-like N-terminal" evidence="3">
    <location>
        <begin position="18"/>
        <end position="123"/>
    </location>
</feature>
<evidence type="ECO:0000313" key="7">
    <source>
        <dbReference type="Proteomes" id="UP000509513"/>
    </source>
</evidence>
<protein>
    <recommendedName>
        <fullName evidence="2">Thiamine-monophosphate kinase</fullName>
        <shortName evidence="2">TMP kinase</shortName>
        <shortName evidence="2">Thiamine-phosphate kinase</shortName>
        <ecNumber evidence="2">2.7.4.16</ecNumber>
    </recommendedName>
</protein>
<dbReference type="CDD" id="cd02194">
    <property type="entry name" value="ThiL"/>
    <property type="match status" value="1"/>
</dbReference>
<dbReference type="Pfam" id="PF00586">
    <property type="entry name" value="AIRS"/>
    <property type="match status" value="1"/>
</dbReference>
<keyword evidence="2 4" id="KW-0418">Kinase</keyword>